<protein>
    <submittedName>
        <fullName evidence="1">L-asparaginase II</fullName>
    </submittedName>
</protein>
<name>A0A023D7I7_ACIMT</name>
<dbReference type="Pfam" id="PF06089">
    <property type="entry name" value="Asparaginase_II"/>
    <property type="match status" value="1"/>
</dbReference>
<dbReference type="PANTHER" id="PTHR42110">
    <property type="entry name" value="L-ASPARAGINASE, PUTATIVE (AFU_ORTHOLOGUE AFUA_3G11890)-RELATED"/>
    <property type="match status" value="1"/>
</dbReference>
<dbReference type="EMBL" id="BAND01000106">
    <property type="protein sequence ID" value="GAJ30147.1"/>
    <property type="molecule type" value="Genomic_DNA"/>
</dbReference>
<gene>
    <name evidence="1" type="ORF">Amme_107_006</name>
</gene>
<evidence type="ECO:0000313" key="2">
    <source>
        <dbReference type="Proteomes" id="UP000019760"/>
    </source>
</evidence>
<accession>A0A023D7I7</accession>
<keyword evidence="2" id="KW-1185">Reference proteome</keyword>
<reference evidence="2" key="1">
    <citation type="journal article" date="2014" name="FEMS Microbiol. Lett.">
        <title>Draft Genomic DNA Sequence of the Facultatively Methylotrophic Bacterium Acidomonas methanolica type strain MB58.</title>
        <authorList>
            <person name="Higashiura N."/>
            <person name="Hadano H."/>
            <person name="Hirakawa H."/>
            <person name="Matsutani M."/>
            <person name="Takabe S."/>
            <person name="Matsushita K."/>
            <person name="Azuma Y."/>
        </authorList>
    </citation>
    <scope>NUCLEOTIDE SEQUENCE [LARGE SCALE GENOMIC DNA]</scope>
    <source>
        <strain evidence="2">MB58</strain>
    </source>
</reference>
<proteinExistence type="predicted"/>
<organism evidence="1 2">
    <name type="scientific">Acidomonas methanolica NBRC 104435</name>
    <dbReference type="NCBI Taxonomy" id="1231351"/>
    <lineage>
        <taxon>Bacteria</taxon>
        <taxon>Pseudomonadati</taxon>
        <taxon>Pseudomonadota</taxon>
        <taxon>Alphaproteobacteria</taxon>
        <taxon>Acetobacterales</taxon>
        <taxon>Acetobacteraceae</taxon>
        <taxon>Acidomonas</taxon>
    </lineage>
</organism>
<sequence>MMQDGILAEALRGGRVESRHEGRAVVVDAEGRVVWTLGAGEAAVFPRSTVKALLAIPFVETGAADRLGATVEELALSCASHDGEPEHERVGASLLARAGRDVTCLECGVHWPTSDAAARALAAQGREPTALHNNCSGKHGAMICTACDQGLDPAGYVYPEHPVQKAATEVLASLTGARHDEVNRGVDGCSMPTYAIPLRALARGFARFGAGVHMSADRAAAARRLREAVAAAPFMVAGTHRFDTKLMAHFGPRVFSKMGAEGVMVAALPELGLGIALKAADGANRAPEVALAALLLRFGASLWSDADRVMLAALAEKPLRNWNGMPVGTLRAAPALSEESFA</sequence>
<dbReference type="PANTHER" id="PTHR42110:SF1">
    <property type="entry name" value="L-ASPARAGINASE, PUTATIVE (AFU_ORTHOLOGUE AFUA_3G11890)-RELATED"/>
    <property type="match status" value="1"/>
</dbReference>
<dbReference type="Proteomes" id="UP000019760">
    <property type="component" value="Unassembled WGS sequence"/>
</dbReference>
<evidence type="ECO:0000313" key="1">
    <source>
        <dbReference type="EMBL" id="GAJ30147.1"/>
    </source>
</evidence>
<dbReference type="RefSeq" id="WP_042060822.1">
    <property type="nucleotide sequence ID" value="NZ_BAND01000106.1"/>
</dbReference>
<comment type="caution">
    <text evidence="1">The sequence shown here is derived from an EMBL/GenBank/DDBJ whole genome shotgun (WGS) entry which is preliminary data.</text>
</comment>
<reference evidence="1 2" key="2">
    <citation type="journal article" date="2014" name="FEMS Microbiol. Lett.">
        <title>Draft genomic DNA sequence of the facultatively methylotrophic bacterium Acidomonas methanolica type strain MB58.</title>
        <authorList>
            <person name="Higashiura N."/>
            <person name="Hadano H."/>
            <person name="Hirakawa H."/>
            <person name="Matsutani M."/>
            <person name="Takabe S."/>
            <person name="Matsushita K."/>
            <person name="Azuma Y."/>
        </authorList>
    </citation>
    <scope>NUCLEOTIDE SEQUENCE [LARGE SCALE GENOMIC DNA]</scope>
    <source>
        <strain evidence="1 2">MB58</strain>
    </source>
</reference>
<dbReference type="AlphaFoldDB" id="A0A023D7I7"/>
<dbReference type="InterPro" id="IPR010349">
    <property type="entry name" value="Asparaginase_II"/>
</dbReference>